<dbReference type="InterPro" id="IPR029060">
    <property type="entry name" value="PIN-like_dom_sf"/>
</dbReference>
<sequence length="149" mass="17035">MEIVCDTSFLMILCYEPVKNLDAMESKFGKLIWLIHPETVDELIKLEKAAGVKRSKIAKLSLKIVKDQIEKGDFRYLEKDDLSKFEKRVENSSVDSVLLNLSYLKKKPLATIDKDLSRRALKKGVDVITLKNNKIIYVHSKLGSNLNQP</sequence>
<accession>A0A484I9A7</accession>
<dbReference type="OrthoDB" id="8264at2157"/>
<evidence type="ECO:0000313" key="2">
    <source>
        <dbReference type="Proteomes" id="UP000294299"/>
    </source>
</evidence>
<reference evidence="1 2" key="1">
    <citation type="submission" date="2019-02" db="EMBL/GenBank/DDBJ databases">
        <authorList>
            <person name="Lehtovirta-Morley E L."/>
        </authorList>
    </citation>
    <scope>NUCLEOTIDE SEQUENCE [LARGE SCALE GENOMIC DNA]</scope>
    <source>
        <strain evidence="1">NFRAN1</strain>
    </source>
</reference>
<dbReference type="Proteomes" id="UP000294299">
    <property type="component" value="Chromosome NFRAN"/>
</dbReference>
<dbReference type="GeneID" id="39420734"/>
<gene>
    <name evidence="1" type="ORF">NFRAN_1374</name>
</gene>
<keyword evidence="2" id="KW-1185">Reference proteome</keyword>
<dbReference type="Gene3D" id="3.40.50.1010">
    <property type="entry name" value="5'-nuclease"/>
    <property type="match status" value="1"/>
</dbReference>
<dbReference type="AlphaFoldDB" id="A0A484I9A7"/>
<proteinExistence type="predicted"/>
<evidence type="ECO:0008006" key="3">
    <source>
        <dbReference type="Google" id="ProtNLM"/>
    </source>
</evidence>
<name>A0A484I9A7_9ARCH</name>
<dbReference type="EMBL" id="LR216287">
    <property type="protein sequence ID" value="VFJ13696.1"/>
    <property type="molecule type" value="Genomic_DNA"/>
</dbReference>
<dbReference type="SUPFAM" id="SSF88723">
    <property type="entry name" value="PIN domain-like"/>
    <property type="match status" value="1"/>
</dbReference>
<protein>
    <recommendedName>
        <fullName evidence="3">PIN domain-containing protein</fullName>
    </recommendedName>
</protein>
<dbReference type="KEGG" id="nfn:NFRAN_1374"/>
<evidence type="ECO:0000313" key="1">
    <source>
        <dbReference type="EMBL" id="VFJ13696.1"/>
    </source>
</evidence>
<dbReference type="RefSeq" id="WP_134483671.1">
    <property type="nucleotide sequence ID" value="NZ_LR216287.1"/>
</dbReference>
<organism evidence="1 2">
    <name type="scientific">Candidatus Nitrosocosmicus franklandianus</name>
    <dbReference type="NCBI Taxonomy" id="1798806"/>
    <lineage>
        <taxon>Archaea</taxon>
        <taxon>Nitrososphaerota</taxon>
        <taxon>Nitrososphaeria</taxon>
        <taxon>Nitrososphaerales</taxon>
        <taxon>Nitrososphaeraceae</taxon>
        <taxon>Candidatus Nitrosocosmicus</taxon>
    </lineage>
</organism>